<dbReference type="RefSeq" id="WP_185100699.1">
    <property type="nucleotide sequence ID" value="NZ_JACHMI010000001.1"/>
</dbReference>
<evidence type="ECO:0000313" key="2">
    <source>
        <dbReference type="EMBL" id="MBB6545923.1"/>
    </source>
</evidence>
<sequence>MSHTENDLRELLTGRAGEQEGAAARLDTIIGRGRRIRRTRRALTAGAAALAVTAVALTGVQLRPGEAPVAQRPVDSAQVEPPGPEIPEKFEVRLGAERFDLGLIHSERFETMGARSVTFTPTSTSTGYRVVCDDPGAWVVTVLRLKGGEPGGSAARCGNVPGGHHDERSAPADWLERPHSMQVWVFPADAPVRKVAEEVTGCRPIGKGRDCDGPAQLRALMNPEVRERLLAEVGDRTGRWAVAIYDRPAAPGTPTG</sequence>
<reference evidence="2 3" key="1">
    <citation type="submission" date="2020-08" db="EMBL/GenBank/DDBJ databases">
        <title>Sequencing the genomes of 1000 actinobacteria strains.</title>
        <authorList>
            <person name="Klenk H.-P."/>
        </authorList>
    </citation>
    <scope>NUCLEOTIDE SEQUENCE [LARGE SCALE GENOMIC DNA]</scope>
    <source>
        <strain evidence="2 3">DSM 43768</strain>
    </source>
</reference>
<evidence type="ECO:0000256" key="1">
    <source>
        <dbReference type="SAM" id="Phobius"/>
    </source>
</evidence>
<feature type="transmembrane region" description="Helical" evidence="1">
    <location>
        <begin position="42"/>
        <end position="62"/>
    </location>
</feature>
<organism evidence="2 3">
    <name type="scientific">Nonomuraea rubra</name>
    <dbReference type="NCBI Taxonomy" id="46180"/>
    <lineage>
        <taxon>Bacteria</taxon>
        <taxon>Bacillati</taxon>
        <taxon>Actinomycetota</taxon>
        <taxon>Actinomycetes</taxon>
        <taxon>Streptosporangiales</taxon>
        <taxon>Streptosporangiaceae</taxon>
        <taxon>Nonomuraea</taxon>
    </lineage>
</organism>
<keyword evidence="1" id="KW-1133">Transmembrane helix</keyword>
<dbReference type="Proteomes" id="UP000565579">
    <property type="component" value="Unassembled WGS sequence"/>
</dbReference>
<keyword evidence="1" id="KW-0472">Membrane</keyword>
<name>A0A7X0TW35_9ACTN</name>
<gene>
    <name evidence="2" type="ORF">HD593_000718</name>
</gene>
<keyword evidence="1" id="KW-0812">Transmembrane</keyword>
<comment type="caution">
    <text evidence="2">The sequence shown here is derived from an EMBL/GenBank/DDBJ whole genome shotgun (WGS) entry which is preliminary data.</text>
</comment>
<keyword evidence="3" id="KW-1185">Reference proteome</keyword>
<dbReference type="EMBL" id="JACHMI010000001">
    <property type="protein sequence ID" value="MBB6545923.1"/>
    <property type="molecule type" value="Genomic_DNA"/>
</dbReference>
<proteinExistence type="predicted"/>
<accession>A0A7X0TW35</accession>
<protein>
    <submittedName>
        <fullName evidence="2">Uncharacterized protein</fullName>
    </submittedName>
</protein>
<dbReference type="AlphaFoldDB" id="A0A7X0TW35"/>
<evidence type="ECO:0000313" key="3">
    <source>
        <dbReference type="Proteomes" id="UP000565579"/>
    </source>
</evidence>